<protein>
    <submittedName>
        <fullName evidence="3">Uncharacterized protein LOC104714200</fullName>
    </submittedName>
</protein>
<dbReference type="PANTHER" id="PTHR33177">
    <property type="entry name" value="PUTATIVE-RELATED"/>
    <property type="match status" value="1"/>
</dbReference>
<dbReference type="PANTHER" id="PTHR33177:SF24">
    <property type="entry name" value="FILAMENTOUS HEMAGGLUTININ TRANSPORTER"/>
    <property type="match status" value="1"/>
</dbReference>
<sequence length="256" mass="27743">MAADVSSLVRLLSGYKDDRAVVKESPGTKSTALMTRDLLGSGRGGGGSGDRSLELDLDLQVPSGYEKRLDLKSGKVYLQRCNSTSSSNAEQSNQTVPTFQDLNFPPNPSNSNPPKPLLNLFDDTTSTLELKLLPSSRSSRPLSLSPNNTTTNNSSSNFQSVCTLDKVKSALERAERDPPSVFKKRQSPDDTVLSDDDYDRTPVAAGCPGCLSYVLVMMNNPKCPRCDTIVPLPAANSNSFKIKEKKKPKIDLNISI</sequence>
<proteinExistence type="predicted"/>
<feature type="compositionally biased region" description="Pro residues" evidence="1">
    <location>
        <begin position="105"/>
        <end position="116"/>
    </location>
</feature>
<evidence type="ECO:0000256" key="1">
    <source>
        <dbReference type="SAM" id="MobiDB-lite"/>
    </source>
</evidence>
<gene>
    <name evidence="3" type="primary">LOC104714200</name>
</gene>
<reference evidence="2" key="1">
    <citation type="journal article" date="2014" name="Nat. Commun.">
        <title>The emerging biofuel crop Camelina sativa retains a highly undifferentiated hexaploid genome structure.</title>
        <authorList>
            <person name="Kagale S."/>
            <person name="Koh C."/>
            <person name="Nixon J."/>
            <person name="Bollina V."/>
            <person name="Clarke W.E."/>
            <person name="Tuteja R."/>
            <person name="Spillane C."/>
            <person name="Robinson S.J."/>
            <person name="Links M.G."/>
            <person name="Clarke C."/>
            <person name="Higgins E.E."/>
            <person name="Huebert T."/>
            <person name="Sharpe A.G."/>
            <person name="Parkin I.A."/>
        </authorList>
    </citation>
    <scope>NUCLEOTIDE SEQUENCE [LARGE SCALE GENOMIC DNA]</scope>
    <source>
        <strain evidence="2">cv. DH55</strain>
    </source>
</reference>
<dbReference type="GeneID" id="104714200"/>
<reference evidence="3" key="2">
    <citation type="submission" date="2025-08" db="UniProtKB">
        <authorList>
            <consortium name="RefSeq"/>
        </authorList>
    </citation>
    <scope>IDENTIFICATION</scope>
    <source>
        <tissue evidence="3">Leaf</tissue>
    </source>
</reference>
<accession>A0ABM0TQL9</accession>
<feature type="region of interest" description="Disordered" evidence="1">
    <location>
        <begin position="133"/>
        <end position="157"/>
    </location>
</feature>
<dbReference type="InterPro" id="IPR055281">
    <property type="entry name" value="GIR1-2/SIED1"/>
</dbReference>
<evidence type="ECO:0000313" key="2">
    <source>
        <dbReference type="Proteomes" id="UP000694864"/>
    </source>
</evidence>
<feature type="region of interest" description="Disordered" evidence="1">
    <location>
        <begin position="83"/>
        <end position="121"/>
    </location>
</feature>
<evidence type="ECO:0000313" key="3">
    <source>
        <dbReference type="RefSeq" id="XP_010429786.1"/>
    </source>
</evidence>
<feature type="region of interest" description="Disordered" evidence="1">
    <location>
        <begin position="172"/>
        <end position="197"/>
    </location>
</feature>
<feature type="compositionally biased region" description="Polar residues" evidence="1">
    <location>
        <begin position="83"/>
        <end position="101"/>
    </location>
</feature>
<keyword evidence="2" id="KW-1185">Reference proteome</keyword>
<name>A0ABM0TQL9_CAMSA</name>
<dbReference type="RefSeq" id="XP_010429786.1">
    <property type="nucleotide sequence ID" value="XM_010431484.2"/>
</dbReference>
<dbReference type="Proteomes" id="UP000694864">
    <property type="component" value="Chromosome 9"/>
</dbReference>
<organism evidence="2 3">
    <name type="scientific">Camelina sativa</name>
    <name type="common">False flax</name>
    <name type="synonym">Myagrum sativum</name>
    <dbReference type="NCBI Taxonomy" id="90675"/>
    <lineage>
        <taxon>Eukaryota</taxon>
        <taxon>Viridiplantae</taxon>
        <taxon>Streptophyta</taxon>
        <taxon>Embryophyta</taxon>
        <taxon>Tracheophyta</taxon>
        <taxon>Spermatophyta</taxon>
        <taxon>Magnoliopsida</taxon>
        <taxon>eudicotyledons</taxon>
        <taxon>Gunneridae</taxon>
        <taxon>Pentapetalae</taxon>
        <taxon>rosids</taxon>
        <taxon>malvids</taxon>
        <taxon>Brassicales</taxon>
        <taxon>Brassicaceae</taxon>
        <taxon>Camelineae</taxon>
        <taxon>Camelina</taxon>
    </lineage>
</organism>